<sequence length="85" mass="9220">MISIFIVTQCALVIAMLFITILISNSDNSGELGVSAYGGKEQEMSGVTKIMMVLGCTFMLNTLLIAKLSMVSAPSNAYERDFDEM</sequence>
<evidence type="ECO:0000313" key="3">
    <source>
        <dbReference type="Proteomes" id="UP000244519"/>
    </source>
</evidence>
<keyword evidence="1" id="KW-0812">Transmembrane</keyword>
<name>A0A2U8BSN5_9RICK</name>
<keyword evidence="3" id="KW-1185">Reference proteome</keyword>
<organism evidence="2 3">
    <name type="scientific">Candidatus Fokinia solitaria</name>
    <dbReference type="NCBI Taxonomy" id="1802984"/>
    <lineage>
        <taxon>Bacteria</taxon>
        <taxon>Pseudomonadati</taxon>
        <taxon>Pseudomonadota</taxon>
        <taxon>Alphaproteobacteria</taxon>
        <taxon>Rickettsiales</taxon>
        <taxon>Candidatus Midichloriaceae</taxon>
        <taxon>Candidatus Fokinia</taxon>
    </lineage>
</organism>
<dbReference type="AlphaFoldDB" id="A0A2U8BSN5"/>
<keyword evidence="1" id="KW-1133">Transmembrane helix</keyword>
<evidence type="ECO:0008006" key="4">
    <source>
        <dbReference type="Google" id="ProtNLM"/>
    </source>
</evidence>
<accession>A0A2U8BSN5</accession>
<evidence type="ECO:0000313" key="2">
    <source>
        <dbReference type="EMBL" id="AWD33359.1"/>
    </source>
</evidence>
<proteinExistence type="predicted"/>
<reference evidence="2 3" key="1">
    <citation type="journal article" date="2018" name="Genome Biol. Evol.">
        <title>The Genome Sequence of "Candidatus Fokinia solitaria": Insights on Reductive Evolution in Rickettsiales.</title>
        <authorList>
            <person name="Floriano A.M."/>
            <person name="Castelli M."/>
            <person name="Krenek S."/>
            <person name="Berendonk T.U."/>
            <person name="Bazzocchi C."/>
            <person name="Petroni G."/>
            <person name="Sassera D."/>
        </authorList>
    </citation>
    <scope>NUCLEOTIDE SEQUENCE [LARGE SCALE GENOMIC DNA]</scope>
    <source>
        <strain evidence="2">Rio ETE_ALG 3VII</strain>
    </source>
</reference>
<keyword evidence="1" id="KW-0472">Membrane</keyword>
<dbReference type="Proteomes" id="UP000244519">
    <property type="component" value="Chromosome"/>
</dbReference>
<protein>
    <recommendedName>
        <fullName evidence="4">Protein-export membrane protein SecG</fullName>
    </recommendedName>
</protein>
<gene>
    <name evidence="2" type="ORF">Fsol_00572</name>
</gene>
<dbReference type="KEGG" id="fso:Fsol_00572"/>
<evidence type="ECO:0000256" key="1">
    <source>
        <dbReference type="SAM" id="Phobius"/>
    </source>
</evidence>
<feature type="transmembrane region" description="Helical" evidence="1">
    <location>
        <begin position="50"/>
        <end position="70"/>
    </location>
</feature>
<dbReference type="EMBL" id="CP025989">
    <property type="protein sequence ID" value="AWD33359.1"/>
    <property type="molecule type" value="Genomic_DNA"/>
</dbReference>